<keyword evidence="3" id="KW-1185">Reference proteome</keyword>
<proteinExistence type="predicted"/>
<dbReference type="Proteomes" id="UP001501074">
    <property type="component" value="Unassembled WGS sequence"/>
</dbReference>
<protein>
    <recommendedName>
        <fullName evidence="4">Lipoprotein with Yx(FWY)xxD motif</fullName>
    </recommendedName>
</protein>
<gene>
    <name evidence="2" type="ORF">GCM10022223_17160</name>
</gene>
<reference evidence="3" key="1">
    <citation type="journal article" date="2019" name="Int. J. Syst. Evol. Microbiol.">
        <title>The Global Catalogue of Microorganisms (GCM) 10K type strain sequencing project: providing services to taxonomists for standard genome sequencing and annotation.</title>
        <authorList>
            <consortium name="The Broad Institute Genomics Platform"/>
            <consortium name="The Broad Institute Genome Sequencing Center for Infectious Disease"/>
            <person name="Wu L."/>
            <person name="Ma J."/>
        </authorList>
    </citation>
    <scope>NUCLEOTIDE SEQUENCE [LARGE SCALE GENOMIC DNA]</scope>
    <source>
        <strain evidence="3">JCM 16902</strain>
    </source>
</reference>
<evidence type="ECO:0000256" key="1">
    <source>
        <dbReference type="SAM" id="SignalP"/>
    </source>
</evidence>
<evidence type="ECO:0000313" key="2">
    <source>
        <dbReference type="EMBL" id="GAA3601979.1"/>
    </source>
</evidence>
<name>A0ABP6ZAG5_9ACTN</name>
<evidence type="ECO:0000313" key="3">
    <source>
        <dbReference type="Proteomes" id="UP001501074"/>
    </source>
</evidence>
<feature type="signal peptide" evidence="1">
    <location>
        <begin position="1"/>
        <end position="20"/>
    </location>
</feature>
<keyword evidence="1" id="KW-0732">Signal</keyword>
<dbReference type="InterPro" id="IPR005297">
    <property type="entry name" value="Lipoprotein_repeat"/>
</dbReference>
<dbReference type="PANTHER" id="PTHR39335:SF1">
    <property type="entry name" value="BLL4220 PROTEIN"/>
    <property type="match status" value="1"/>
</dbReference>
<sequence>MRKRTTLPLAVTIGATLLLAACSQDAEPAPALPPAAPATTAAATPTAAGATSSVAVTPTTVTTAPAGGVQAYTTDIAGNDTVTFQVVQSAEIGGYVVDGEGYTLYRFSPDSTSPSRSTCNDGCAVAWPPVLATHKVQYVGLQRKNISSLYRKDGSVQMSIGKWPVYRFAKDTAPGQINGQGVDGNWFAVAPDGSKAKAQ</sequence>
<dbReference type="Pfam" id="PF03640">
    <property type="entry name" value="Lipoprotein_15"/>
    <property type="match status" value="2"/>
</dbReference>
<feature type="chain" id="PRO_5046060944" description="Lipoprotein with Yx(FWY)xxD motif" evidence="1">
    <location>
        <begin position="21"/>
        <end position="199"/>
    </location>
</feature>
<accession>A0ABP6ZAG5</accession>
<comment type="caution">
    <text evidence="2">The sequence shown here is derived from an EMBL/GenBank/DDBJ whole genome shotgun (WGS) entry which is preliminary data.</text>
</comment>
<dbReference type="RefSeq" id="WP_231485189.1">
    <property type="nucleotide sequence ID" value="NZ_BAAAZO010000002.1"/>
</dbReference>
<dbReference type="EMBL" id="BAAAZO010000002">
    <property type="protein sequence ID" value="GAA3601979.1"/>
    <property type="molecule type" value="Genomic_DNA"/>
</dbReference>
<dbReference type="PANTHER" id="PTHR39335">
    <property type="entry name" value="BLL4220 PROTEIN"/>
    <property type="match status" value="1"/>
</dbReference>
<evidence type="ECO:0008006" key="4">
    <source>
        <dbReference type="Google" id="ProtNLM"/>
    </source>
</evidence>
<dbReference type="PROSITE" id="PS51257">
    <property type="entry name" value="PROKAR_LIPOPROTEIN"/>
    <property type="match status" value="1"/>
</dbReference>
<organism evidence="2 3">
    <name type="scientific">Kineosporia mesophila</name>
    <dbReference type="NCBI Taxonomy" id="566012"/>
    <lineage>
        <taxon>Bacteria</taxon>
        <taxon>Bacillati</taxon>
        <taxon>Actinomycetota</taxon>
        <taxon>Actinomycetes</taxon>
        <taxon>Kineosporiales</taxon>
        <taxon>Kineosporiaceae</taxon>
        <taxon>Kineosporia</taxon>
    </lineage>
</organism>